<feature type="compositionally biased region" description="Low complexity" evidence="1">
    <location>
        <begin position="32"/>
        <end position="43"/>
    </location>
</feature>
<keyword evidence="3" id="KW-1185">Reference proteome</keyword>
<dbReference type="OrthoDB" id="4770730at2759"/>
<feature type="region of interest" description="Disordered" evidence="1">
    <location>
        <begin position="276"/>
        <end position="301"/>
    </location>
</feature>
<evidence type="ECO:0000313" key="3">
    <source>
        <dbReference type="Proteomes" id="UP000054321"/>
    </source>
</evidence>
<dbReference type="InParanoid" id="A0A0C3HJY9"/>
<dbReference type="STRING" id="913774.A0A0C3HJY9"/>
<protein>
    <submittedName>
        <fullName evidence="2">Uncharacterized protein</fullName>
    </submittedName>
</protein>
<accession>A0A0C3HJY9</accession>
<evidence type="ECO:0000313" key="2">
    <source>
        <dbReference type="EMBL" id="KIN03410.1"/>
    </source>
</evidence>
<proteinExistence type="predicted"/>
<feature type="region of interest" description="Disordered" evidence="1">
    <location>
        <begin position="1"/>
        <end position="63"/>
    </location>
</feature>
<evidence type="ECO:0000256" key="1">
    <source>
        <dbReference type="SAM" id="MobiDB-lite"/>
    </source>
</evidence>
<feature type="compositionally biased region" description="Basic and acidic residues" evidence="1">
    <location>
        <begin position="47"/>
        <end position="63"/>
    </location>
</feature>
<sequence length="401" mass="45706">MADADQSSSAAHHTQHVSEEWPDNDVDINSPAGAQADQRAQDALYEEFARQTRERQRQFRGPDKAYEISKELYQKAEKTNDQLTEEERTLLLSRGDVVGKALAHPDSLTLEERYKVLQWSPPNELHAAIRKATDGVLSMPEELYAMAHNGSSTEFTHLSPEVRRILAGKFWIDATTETHWPRLYWNDVPGNWQAAALLYKRAGMDILFFPFAHLSAYLASDPAPNQGPGNISEVPASSLSGIQPSMQAVLSMLPHPSSLFSGVDRPGLDEFMARQEQEPEDGARLQRKGRPPRGPPTREMRGWDGQLAWPIHVNAGRFKALGLFWDDQKMKHPGQALGDVWKSDDVPKEVLRRFEALGEQDRAAYEARSEKLRQEVWDEWEEYERRRARGEMIRQPQRQHP</sequence>
<feature type="compositionally biased region" description="Low complexity" evidence="1">
    <location>
        <begin position="1"/>
        <end position="12"/>
    </location>
</feature>
<organism evidence="2 3">
    <name type="scientific">Oidiodendron maius (strain Zn)</name>
    <dbReference type="NCBI Taxonomy" id="913774"/>
    <lineage>
        <taxon>Eukaryota</taxon>
        <taxon>Fungi</taxon>
        <taxon>Dikarya</taxon>
        <taxon>Ascomycota</taxon>
        <taxon>Pezizomycotina</taxon>
        <taxon>Leotiomycetes</taxon>
        <taxon>Leotiomycetes incertae sedis</taxon>
        <taxon>Myxotrichaceae</taxon>
        <taxon>Oidiodendron</taxon>
    </lineage>
</organism>
<name>A0A0C3HJY9_OIDMZ</name>
<dbReference type="EMBL" id="KN832873">
    <property type="protein sequence ID" value="KIN03410.1"/>
    <property type="molecule type" value="Genomic_DNA"/>
</dbReference>
<dbReference type="Proteomes" id="UP000054321">
    <property type="component" value="Unassembled WGS sequence"/>
</dbReference>
<dbReference type="HOGENOM" id="CLU_804368_0_0_1"/>
<dbReference type="AlphaFoldDB" id="A0A0C3HJY9"/>
<reference evidence="3" key="2">
    <citation type="submission" date="2015-01" db="EMBL/GenBank/DDBJ databases">
        <title>Evolutionary Origins and Diversification of the Mycorrhizal Mutualists.</title>
        <authorList>
            <consortium name="DOE Joint Genome Institute"/>
            <consortium name="Mycorrhizal Genomics Consortium"/>
            <person name="Kohler A."/>
            <person name="Kuo A."/>
            <person name="Nagy L.G."/>
            <person name="Floudas D."/>
            <person name="Copeland A."/>
            <person name="Barry K.W."/>
            <person name="Cichocki N."/>
            <person name="Veneault-Fourrey C."/>
            <person name="LaButti K."/>
            <person name="Lindquist E.A."/>
            <person name="Lipzen A."/>
            <person name="Lundell T."/>
            <person name="Morin E."/>
            <person name="Murat C."/>
            <person name="Riley R."/>
            <person name="Ohm R."/>
            <person name="Sun H."/>
            <person name="Tunlid A."/>
            <person name="Henrissat B."/>
            <person name="Grigoriev I.V."/>
            <person name="Hibbett D.S."/>
            <person name="Martin F."/>
        </authorList>
    </citation>
    <scope>NUCLEOTIDE SEQUENCE [LARGE SCALE GENOMIC DNA]</scope>
    <source>
        <strain evidence="3">Zn</strain>
    </source>
</reference>
<reference evidence="2 3" key="1">
    <citation type="submission" date="2014-04" db="EMBL/GenBank/DDBJ databases">
        <authorList>
            <consortium name="DOE Joint Genome Institute"/>
            <person name="Kuo A."/>
            <person name="Martino E."/>
            <person name="Perotto S."/>
            <person name="Kohler A."/>
            <person name="Nagy L.G."/>
            <person name="Floudas D."/>
            <person name="Copeland A."/>
            <person name="Barry K.W."/>
            <person name="Cichocki N."/>
            <person name="Veneault-Fourrey C."/>
            <person name="LaButti K."/>
            <person name="Lindquist E.A."/>
            <person name="Lipzen A."/>
            <person name="Lundell T."/>
            <person name="Morin E."/>
            <person name="Murat C."/>
            <person name="Sun H."/>
            <person name="Tunlid A."/>
            <person name="Henrissat B."/>
            <person name="Grigoriev I.V."/>
            <person name="Hibbett D.S."/>
            <person name="Martin F."/>
            <person name="Nordberg H.P."/>
            <person name="Cantor M.N."/>
            <person name="Hua S.X."/>
        </authorList>
    </citation>
    <scope>NUCLEOTIDE SEQUENCE [LARGE SCALE GENOMIC DNA]</scope>
    <source>
        <strain evidence="2 3">Zn</strain>
    </source>
</reference>
<gene>
    <name evidence="2" type="ORF">OIDMADRAFT_177640</name>
</gene>